<reference evidence="2" key="1">
    <citation type="submission" date="2015-01" db="EMBL/GenBank/DDBJ databases">
        <authorList>
            <person name="Paterson Steve"/>
        </authorList>
    </citation>
    <scope>NUCLEOTIDE SEQUENCE [LARGE SCALE GENOMIC DNA]</scope>
    <source>
        <strain evidence="2">OBR1</strain>
    </source>
</reference>
<dbReference type="STRING" id="1109412.BN1221_02535"/>
<accession>A0A0G4JVX8</accession>
<keyword evidence="2" id="KW-1185">Reference proteome</keyword>
<proteinExistence type="predicted"/>
<organism evidence="1 2">
    <name type="scientific">Brenneria goodwinii</name>
    <dbReference type="NCBI Taxonomy" id="1109412"/>
    <lineage>
        <taxon>Bacteria</taxon>
        <taxon>Pseudomonadati</taxon>
        <taxon>Pseudomonadota</taxon>
        <taxon>Gammaproteobacteria</taxon>
        <taxon>Enterobacterales</taxon>
        <taxon>Pectobacteriaceae</taxon>
        <taxon>Brenneria</taxon>
    </lineage>
</organism>
<protein>
    <submittedName>
        <fullName evidence="1">Uncharacterized protein</fullName>
    </submittedName>
</protein>
<dbReference type="AlphaFoldDB" id="A0A0G4JVX8"/>
<sequence>MLFFLRVKMVLHADNKDIFFKIVSNVVIFQGQMMGFKLLVI</sequence>
<gene>
    <name evidence="1" type="ORF">BN1221_02535</name>
</gene>
<evidence type="ECO:0000313" key="2">
    <source>
        <dbReference type="Proteomes" id="UP000044377"/>
    </source>
</evidence>
<name>A0A0G4JVX8_9GAMM</name>
<evidence type="ECO:0000313" key="1">
    <source>
        <dbReference type="EMBL" id="CPR17251.1"/>
    </source>
</evidence>
<dbReference type="Proteomes" id="UP000044377">
    <property type="component" value="Unassembled WGS sequence"/>
</dbReference>
<dbReference type="EMBL" id="CGIG01000001">
    <property type="protein sequence ID" value="CPR17251.1"/>
    <property type="molecule type" value="Genomic_DNA"/>
</dbReference>